<dbReference type="GO" id="GO:0032040">
    <property type="term" value="C:small-subunit processome"/>
    <property type="evidence" value="ECO:0007669"/>
    <property type="project" value="TreeGrafter"/>
</dbReference>
<comment type="similarity">
    <text evidence="2">Belongs to the SAS10 family.</text>
</comment>
<reference evidence="7" key="1">
    <citation type="journal article" date="2024" name="Gigascience">
        <title>Chromosome-level genome of the poultry shaft louse Menopon gallinae provides insight into the host-switching and adaptive evolution of parasitic lice.</title>
        <authorList>
            <person name="Xu Y."/>
            <person name="Ma L."/>
            <person name="Liu S."/>
            <person name="Liang Y."/>
            <person name="Liu Q."/>
            <person name="He Z."/>
            <person name="Tian L."/>
            <person name="Duan Y."/>
            <person name="Cai W."/>
            <person name="Li H."/>
            <person name="Song F."/>
        </authorList>
    </citation>
    <scope>NUCLEOTIDE SEQUENCE</scope>
    <source>
        <strain evidence="7">Cailab_2023a</strain>
    </source>
</reference>
<feature type="compositionally biased region" description="Acidic residues" evidence="5">
    <location>
        <begin position="44"/>
        <end position="91"/>
    </location>
</feature>
<proteinExistence type="inferred from homology"/>
<evidence type="ECO:0000256" key="1">
    <source>
        <dbReference type="ARBA" id="ARBA00004123"/>
    </source>
</evidence>
<feature type="region of interest" description="Disordered" evidence="5">
    <location>
        <begin position="1"/>
        <end position="102"/>
    </location>
</feature>
<comment type="subcellular location">
    <subcellularLocation>
        <location evidence="1">Nucleus</location>
    </subcellularLocation>
</comment>
<keyword evidence="3" id="KW-0597">Phosphoprotein</keyword>
<dbReference type="PANTHER" id="PTHR13237">
    <property type="entry name" value="SOMETHING ABOUT SILENCING PROTEIN 10-RELATED"/>
    <property type="match status" value="1"/>
</dbReference>
<dbReference type="PANTHER" id="PTHR13237:SF8">
    <property type="entry name" value="SOMETHING ABOUT SILENCING PROTEIN 10"/>
    <property type="match status" value="1"/>
</dbReference>
<dbReference type="Pfam" id="PF09368">
    <property type="entry name" value="Sas10"/>
    <property type="match status" value="1"/>
</dbReference>
<feature type="compositionally biased region" description="Basic and acidic residues" evidence="5">
    <location>
        <begin position="328"/>
        <end position="340"/>
    </location>
</feature>
<feature type="domain" description="Sas10 C-terminal" evidence="6">
    <location>
        <begin position="369"/>
        <end position="441"/>
    </location>
</feature>
<accession>A0AAW2HYF4</accession>
<comment type="caution">
    <text evidence="7">The sequence shown here is derived from an EMBL/GenBank/DDBJ whole genome shotgun (WGS) entry which is preliminary data.</text>
</comment>
<evidence type="ECO:0000256" key="4">
    <source>
        <dbReference type="ARBA" id="ARBA00023242"/>
    </source>
</evidence>
<dbReference type="GO" id="GO:0000462">
    <property type="term" value="P:maturation of SSU-rRNA from tricistronic rRNA transcript (SSU-rRNA, 5.8S rRNA, LSU-rRNA)"/>
    <property type="evidence" value="ECO:0007669"/>
    <property type="project" value="TreeGrafter"/>
</dbReference>
<evidence type="ECO:0000259" key="6">
    <source>
        <dbReference type="Pfam" id="PF09368"/>
    </source>
</evidence>
<name>A0AAW2HYF4_9NEOP</name>
<gene>
    <name evidence="7" type="ORF">PYX00_002932</name>
</gene>
<evidence type="ECO:0000313" key="7">
    <source>
        <dbReference type="EMBL" id="KAL0274909.1"/>
    </source>
</evidence>
<organism evidence="7">
    <name type="scientific">Menopon gallinae</name>
    <name type="common">poultry shaft louse</name>
    <dbReference type="NCBI Taxonomy" id="328185"/>
    <lineage>
        <taxon>Eukaryota</taxon>
        <taxon>Metazoa</taxon>
        <taxon>Ecdysozoa</taxon>
        <taxon>Arthropoda</taxon>
        <taxon>Hexapoda</taxon>
        <taxon>Insecta</taxon>
        <taxon>Pterygota</taxon>
        <taxon>Neoptera</taxon>
        <taxon>Paraneoptera</taxon>
        <taxon>Psocodea</taxon>
        <taxon>Troctomorpha</taxon>
        <taxon>Phthiraptera</taxon>
        <taxon>Amblycera</taxon>
        <taxon>Menoponidae</taxon>
        <taxon>Menopon</taxon>
    </lineage>
</organism>
<sequence>MAKGRKQRKREPSEEREESMSDDDYELEETENFFDDSKRQKDIGDEEVFGFGDSDDLEDEEEFDGEGNEDGGEDDGDFDMGSDIAEDDDKLPDDRAWGKKNRNYYSTDYVDQDYEGFYEGQEAEDAELEEQEARQIQKRLIEELNEADFVIAEPTGTQPTTDHAAFEEIKRDVSNLTSRQKLDLLQKESPEFLVLVDDFKAKLREINDKLLPVTNYFEKKQESSSAIEYLKKKLIILTNYCTNISFYLLLKSKGLPVENHPVLKSLYKYRKLMQEMSEIDKIINPQIDNILKAMKENKDAKLDQDILRYNRKDKKILKLLAKSASKKVKETENGDVESKSHGASADENYIPIGNIDDDEDDVPETKETEEKRAITYEMAKNKGLMPKRNKDQRNPRVKHRKKYRKALIRRRGQVRTPRAEIPVYGGEATGIKAHVTKSIKLFK</sequence>
<dbReference type="AlphaFoldDB" id="A0AAW2HYF4"/>
<evidence type="ECO:0000256" key="3">
    <source>
        <dbReference type="ARBA" id="ARBA00022553"/>
    </source>
</evidence>
<dbReference type="EMBL" id="JARGDH010000002">
    <property type="protein sequence ID" value="KAL0274909.1"/>
    <property type="molecule type" value="Genomic_DNA"/>
</dbReference>
<evidence type="ECO:0000256" key="5">
    <source>
        <dbReference type="SAM" id="MobiDB-lite"/>
    </source>
</evidence>
<dbReference type="InterPro" id="IPR018972">
    <property type="entry name" value="Sas10_C_dom"/>
</dbReference>
<protein>
    <recommendedName>
        <fullName evidence="6">Sas10 C-terminal domain-containing protein</fullName>
    </recommendedName>
</protein>
<dbReference type="Pfam" id="PF04000">
    <property type="entry name" value="Sas10_Utp3"/>
    <property type="match status" value="1"/>
</dbReference>
<feature type="region of interest" description="Disordered" evidence="5">
    <location>
        <begin position="328"/>
        <end position="363"/>
    </location>
</feature>
<feature type="compositionally biased region" description="Acidic residues" evidence="5">
    <location>
        <begin position="14"/>
        <end position="34"/>
    </location>
</feature>
<evidence type="ECO:0000256" key="2">
    <source>
        <dbReference type="ARBA" id="ARBA00010979"/>
    </source>
</evidence>
<keyword evidence="4" id="KW-0539">Nucleus</keyword>
<dbReference type="InterPro" id="IPR007146">
    <property type="entry name" value="Sas10/Utp3/C1D"/>
</dbReference>